<reference evidence="2" key="1">
    <citation type="journal article" date="2008" name="J. Bacteriol.">
        <title>Ma-LMM01 infecting toxic Microcystis aeruginosa illuminates diverse cyanophage genome strategies.</title>
        <authorList>
            <person name="Yoshida T."/>
            <person name="Nagasaki K."/>
            <person name="Takashima Y."/>
            <person name="Shirai Y."/>
            <person name="Tomaru Y."/>
            <person name="Takao Y."/>
            <person name="Sakamoto S."/>
            <person name="Hiroishi S."/>
            <person name="Ogata H."/>
        </authorList>
    </citation>
    <scope>NUCLEOTIDE SEQUENCE</scope>
</reference>
<sequence>MLINLEAVPQLPGANTDAVTRIDEAAINNLSILIAGSHERLASIMRNVPAPRTRPTWGDITRSLEEQLILLLSLPTSSNLDYTVITQHADRYRRIAERPNWLPPNDYSETLLLTDRRVWGTSASSIGYYLLLGGYRMHYASPCRLVYEATRTLWSMQPNWKEYYATLGVEELLDSHRFFKAFLSQPTGITRVAGFLNAIQNIEAPYLERYWVVPGGPDLLWDLWHGQIDPALFNLYEDLSQDPPDELREWLIPTEPGLLRQVSSSIITSLPYPGGLNTHLVAMAAHMTNLAYIHAYNSPRPDVEVYVLADDAERTRLGRVRNLLYTASQYLRRSTLDHWVIMGNNLAAISEIDNQRGAIQDLDL</sequence>
<evidence type="ECO:0000313" key="1">
    <source>
        <dbReference type="EMBL" id="BAF36188.1"/>
    </source>
</evidence>
<dbReference type="EMBL" id="AB231700">
    <property type="protein sequence ID" value="BAF36188.1"/>
    <property type="molecule type" value="Genomic_DNA"/>
</dbReference>
<proteinExistence type="predicted"/>
<dbReference type="GeneID" id="4484352"/>
<keyword evidence="2" id="KW-1185">Reference proteome</keyword>
<accession>A0A7L1</accession>
<dbReference type="RefSeq" id="YP_851111.1">
    <property type="nucleotide sequence ID" value="NC_008562.1"/>
</dbReference>
<name>A0A7L1_9CAUD</name>
<organism evidence="1 2">
    <name type="scientific">Microcystis phage LMM01</name>
    <dbReference type="NCBI Taxonomy" id="2856824"/>
    <lineage>
        <taxon>Viruses</taxon>
        <taxon>Duplodnaviria</taxon>
        <taxon>Heunggongvirae</taxon>
        <taxon>Uroviricota</taxon>
        <taxon>Caudoviricetes</taxon>
        <taxon>Fukuivirus</taxon>
        <taxon>Fukuivirus LMM01</taxon>
    </lineage>
</organism>
<evidence type="ECO:0000313" key="2">
    <source>
        <dbReference type="Proteomes" id="UP000001249"/>
    </source>
</evidence>
<dbReference type="KEGG" id="vg:4484352"/>
<dbReference type="Proteomes" id="UP000001249">
    <property type="component" value="Segment"/>
</dbReference>
<protein>
    <submittedName>
        <fullName evidence="1">Uncharacterized protein</fullName>
    </submittedName>
</protein>